<feature type="transmembrane region" description="Helical" evidence="1">
    <location>
        <begin position="165"/>
        <end position="183"/>
    </location>
</feature>
<evidence type="ECO:0000313" key="2">
    <source>
        <dbReference type="EMBL" id="KKN12068.1"/>
    </source>
</evidence>
<organism evidence="2">
    <name type="scientific">marine sediment metagenome</name>
    <dbReference type="NCBI Taxonomy" id="412755"/>
    <lineage>
        <taxon>unclassified sequences</taxon>
        <taxon>metagenomes</taxon>
        <taxon>ecological metagenomes</taxon>
    </lineage>
</organism>
<feature type="transmembrane region" description="Helical" evidence="1">
    <location>
        <begin position="138"/>
        <end position="156"/>
    </location>
</feature>
<keyword evidence="1" id="KW-1133">Transmembrane helix</keyword>
<feature type="transmembrane region" description="Helical" evidence="1">
    <location>
        <begin position="115"/>
        <end position="132"/>
    </location>
</feature>
<accession>A0A0F9R3K2</accession>
<proteinExistence type="predicted"/>
<name>A0A0F9R3K2_9ZZZZ</name>
<feature type="transmembrane region" description="Helical" evidence="1">
    <location>
        <begin position="6"/>
        <end position="28"/>
    </location>
</feature>
<gene>
    <name evidence="2" type="ORF">LCGC14_1020240</name>
</gene>
<comment type="caution">
    <text evidence="2">The sequence shown here is derived from an EMBL/GenBank/DDBJ whole genome shotgun (WGS) entry which is preliminary data.</text>
</comment>
<feature type="transmembrane region" description="Helical" evidence="1">
    <location>
        <begin position="78"/>
        <end position="95"/>
    </location>
</feature>
<keyword evidence="1" id="KW-0472">Membrane</keyword>
<keyword evidence="1" id="KW-0812">Transmembrane</keyword>
<sequence>MSLIPLLLATILYLVNMILSFSISIIIIDKLYISKKFSKEKNFHFYNDLFSWEMFFIFIGIENVLKILSLFISTNNGILNLFIRIRILILFFPFWNKIIHLEKVMNKITYERHYFAGIIPFFIVLVLGFTSLTNFSLIIIFACSTFIPFLFFFTFLKNTGTSRNLVIKIISGAISIVIGFILRPEMIKELVGYLNTSLDYMNIVAPILTIMGILLIFDSFRKEIFN</sequence>
<reference evidence="2" key="1">
    <citation type="journal article" date="2015" name="Nature">
        <title>Complex archaea that bridge the gap between prokaryotes and eukaryotes.</title>
        <authorList>
            <person name="Spang A."/>
            <person name="Saw J.H."/>
            <person name="Jorgensen S.L."/>
            <person name="Zaremba-Niedzwiedzka K."/>
            <person name="Martijn J."/>
            <person name="Lind A.E."/>
            <person name="van Eijk R."/>
            <person name="Schleper C."/>
            <person name="Guy L."/>
            <person name="Ettema T.J."/>
        </authorList>
    </citation>
    <scope>NUCLEOTIDE SEQUENCE</scope>
</reference>
<evidence type="ECO:0000256" key="1">
    <source>
        <dbReference type="SAM" id="Phobius"/>
    </source>
</evidence>
<dbReference type="AlphaFoldDB" id="A0A0F9R3K2"/>
<dbReference type="EMBL" id="LAZR01004071">
    <property type="protein sequence ID" value="KKN12068.1"/>
    <property type="molecule type" value="Genomic_DNA"/>
</dbReference>
<protein>
    <submittedName>
        <fullName evidence="2">Uncharacterized protein</fullName>
    </submittedName>
</protein>
<feature type="transmembrane region" description="Helical" evidence="1">
    <location>
        <begin position="49"/>
        <end position="72"/>
    </location>
</feature>
<feature type="transmembrane region" description="Helical" evidence="1">
    <location>
        <begin position="203"/>
        <end position="220"/>
    </location>
</feature>